<reference evidence="2 3" key="2">
    <citation type="submission" date="2015-01" db="EMBL/GenBank/DDBJ databases">
        <authorList>
            <consortium name="NBRP consortium"/>
            <person name="Sawabe T."/>
            <person name="Meirelles P."/>
            <person name="Feng G."/>
            <person name="Sayaka M."/>
            <person name="Hattori M."/>
            <person name="Ohkuma M."/>
        </authorList>
    </citation>
    <scope>NUCLEOTIDE SEQUENCE [LARGE SCALE GENOMIC DNA]</scope>
    <source>
        <strain evidence="2 3">JCM19232</strain>
    </source>
</reference>
<dbReference type="GO" id="GO:0003677">
    <property type="term" value="F:DNA binding"/>
    <property type="evidence" value="ECO:0007669"/>
    <property type="project" value="InterPro"/>
</dbReference>
<evidence type="ECO:0000313" key="2">
    <source>
        <dbReference type="EMBL" id="GAM64597.1"/>
    </source>
</evidence>
<dbReference type="InterPro" id="IPR048120">
    <property type="entry name" value="Integrase-like"/>
</dbReference>
<dbReference type="InterPro" id="IPR011010">
    <property type="entry name" value="DNA_brk_join_enz"/>
</dbReference>
<name>A0A0B8PIU0_9VIBR</name>
<dbReference type="GO" id="GO:0015074">
    <property type="term" value="P:DNA integration"/>
    <property type="evidence" value="ECO:0007669"/>
    <property type="project" value="InterPro"/>
</dbReference>
<dbReference type="Proteomes" id="UP000031670">
    <property type="component" value="Unassembled WGS sequence"/>
</dbReference>
<dbReference type="AlphaFoldDB" id="A0A0B8PIU0"/>
<comment type="caution">
    <text evidence="2">The sequence shown here is derived from an EMBL/GenBank/DDBJ whole genome shotgun (WGS) entry which is preliminary data.</text>
</comment>
<proteinExistence type="predicted"/>
<evidence type="ECO:0000256" key="1">
    <source>
        <dbReference type="ARBA" id="ARBA00023172"/>
    </source>
</evidence>
<evidence type="ECO:0000313" key="3">
    <source>
        <dbReference type="Proteomes" id="UP000031670"/>
    </source>
</evidence>
<dbReference type="NCBIfam" id="NF041502">
    <property type="entry name" value="integrase_1"/>
    <property type="match status" value="1"/>
</dbReference>
<keyword evidence="1" id="KW-0233">DNA recombination</keyword>
<dbReference type="Gene3D" id="1.10.443.10">
    <property type="entry name" value="Intergrase catalytic core"/>
    <property type="match status" value="1"/>
</dbReference>
<reference evidence="2 3" key="1">
    <citation type="submission" date="2015-01" db="EMBL/GenBank/DDBJ databases">
        <title>Vibrio sp. C5 JCM 19232 whole genome shotgun sequence.</title>
        <authorList>
            <person name="Sawabe T."/>
            <person name="Meirelles P."/>
            <person name="Feng G."/>
            <person name="Sayaka M."/>
            <person name="Hattori M."/>
            <person name="Ohkuma M."/>
        </authorList>
    </citation>
    <scope>NUCLEOTIDE SEQUENCE [LARGE SCALE GENOMIC DNA]</scope>
    <source>
        <strain evidence="2 3">JCM19232</strain>
    </source>
</reference>
<dbReference type="InterPro" id="IPR013762">
    <property type="entry name" value="Integrase-like_cat_sf"/>
</dbReference>
<dbReference type="GO" id="GO:0006310">
    <property type="term" value="P:DNA recombination"/>
    <property type="evidence" value="ECO:0007669"/>
    <property type="project" value="UniProtKB-KW"/>
</dbReference>
<dbReference type="EMBL" id="BBSA01000013">
    <property type="protein sequence ID" value="GAM64597.1"/>
    <property type="molecule type" value="Genomic_DNA"/>
</dbReference>
<gene>
    <name evidence="2" type="ORF">JCM19232_1267</name>
</gene>
<protein>
    <submittedName>
        <fullName evidence="2">Integrase</fullName>
    </submittedName>
</protein>
<accession>A0A0B8PIU0</accession>
<organism evidence="2 3">
    <name type="scientific">Vibrio ishigakensis</name>
    <dbReference type="NCBI Taxonomy" id="1481914"/>
    <lineage>
        <taxon>Bacteria</taxon>
        <taxon>Pseudomonadati</taxon>
        <taxon>Pseudomonadota</taxon>
        <taxon>Gammaproteobacteria</taxon>
        <taxon>Vibrionales</taxon>
        <taxon>Vibrionaceae</taxon>
        <taxon>Vibrio</taxon>
    </lineage>
</organism>
<sequence length="535" mass="61268">MQKLEFQRGELTQFKEVSKAISLNGYQFDIYDEYWWLNREVKVRVGLALYGYDSEYREDIREVLLYFAETKSARYTERMCEHLIRYSKVSKQSAFNEIGLLTFKQAFPQKNDHNKPSALRTFLRQSAFMGLNVVDKGTLDLINKWRFKGRDKGLPVASFDPIDGPFSDLEHEAIIANLDHAYAEDRISDEEYSVVQLFSASGRRPIQLASLKIKDISTEVSPLGEIYYCLNIPRAKQLGLGFRSSFRKVAFIESIGQVLIKHKQSVIAEAESLLGRTLSEKERLELPLFPMGFGETSRIEELLSFQYPFFEYQHLPHIKDIDSSDLLSVLRSSDMFHCASSYLTAILKSTVHKLDIISERTGRKLHVNAYRFRYTLGTRAAREHCGLLTVATLLDHSDTQHAEVYIKNIPDFAQKISDVMNPQLVKYANAFKGIVIENEIEAQSLYPESTRIPCREIGGDVGSCGSNHTCFDNAPVACYLCAKFRPWRNAPHYLVLQWLVEERERIAKVTKDLVVASVNDRAIYAVMQVIMACKN</sequence>
<dbReference type="SUPFAM" id="SSF56349">
    <property type="entry name" value="DNA breaking-rejoining enzymes"/>
    <property type="match status" value="1"/>
</dbReference>